<dbReference type="GO" id="GO:0007166">
    <property type="term" value="P:cell surface receptor signaling pathway"/>
    <property type="evidence" value="ECO:0007669"/>
    <property type="project" value="InterPro"/>
</dbReference>
<evidence type="ECO:0000256" key="4">
    <source>
        <dbReference type="ARBA" id="ARBA00023136"/>
    </source>
</evidence>
<dbReference type="GO" id="GO:0004930">
    <property type="term" value="F:G protein-coupled receptor activity"/>
    <property type="evidence" value="ECO:0007669"/>
    <property type="project" value="TreeGrafter"/>
</dbReference>
<dbReference type="Proteomes" id="UP000235786">
    <property type="component" value="Unassembled WGS sequence"/>
</dbReference>
<comment type="subcellular location">
    <subcellularLocation>
        <location evidence="1">Membrane</location>
        <topology evidence="1">Multi-pass membrane protein</topology>
    </subcellularLocation>
</comment>
<dbReference type="InterPro" id="IPR017981">
    <property type="entry name" value="GPCR_2-like_7TM"/>
</dbReference>
<dbReference type="PANTHER" id="PTHR23112:SF0">
    <property type="entry name" value="TRANSMEMBRANE PROTEIN 116"/>
    <property type="match status" value="1"/>
</dbReference>
<gene>
    <name evidence="8" type="ORF">L207DRAFT_482335</name>
</gene>
<reference evidence="8 9" key="1">
    <citation type="submission" date="2016-04" db="EMBL/GenBank/DDBJ databases">
        <title>A degradative enzymes factory behind the ericoid mycorrhizal symbiosis.</title>
        <authorList>
            <consortium name="DOE Joint Genome Institute"/>
            <person name="Martino E."/>
            <person name="Morin E."/>
            <person name="Grelet G."/>
            <person name="Kuo A."/>
            <person name="Kohler A."/>
            <person name="Daghino S."/>
            <person name="Barry K."/>
            <person name="Choi C."/>
            <person name="Cichocki N."/>
            <person name="Clum A."/>
            <person name="Copeland A."/>
            <person name="Hainaut M."/>
            <person name="Haridas S."/>
            <person name="Labutti K."/>
            <person name="Lindquist E."/>
            <person name="Lipzen A."/>
            <person name="Khouja H.-R."/>
            <person name="Murat C."/>
            <person name="Ohm R."/>
            <person name="Olson A."/>
            <person name="Spatafora J."/>
            <person name="Veneault-Fourrey C."/>
            <person name="Henrissat B."/>
            <person name="Grigoriev I."/>
            <person name="Martin F."/>
            <person name="Perotto S."/>
        </authorList>
    </citation>
    <scope>NUCLEOTIDE SEQUENCE [LARGE SCALE GENOMIC DNA]</scope>
    <source>
        <strain evidence="8 9">F</strain>
    </source>
</reference>
<evidence type="ECO:0000256" key="5">
    <source>
        <dbReference type="SAM" id="MobiDB-lite"/>
    </source>
</evidence>
<accession>A0A2J6S4W3</accession>
<organism evidence="8 9">
    <name type="scientific">Hyaloscypha variabilis (strain UAMH 11265 / GT02V1 / F)</name>
    <name type="common">Meliniomyces variabilis</name>
    <dbReference type="NCBI Taxonomy" id="1149755"/>
    <lineage>
        <taxon>Eukaryota</taxon>
        <taxon>Fungi</taxon>
        <taxon>Dikarya</taxon>
        <taxon>Ascomycota</taxon>
        <taxon>Pezizomycotina</taxon>
        <taxon>Leotiomycetes</taxon>
        <taxon>Helotiales</taxon>
        <taxon>Hyaloscyphaceae</taxon>
        <taxon>Hyaloscypha</taxon>
        <taxon>Hyaloscypha variabilis</taxon>
    </lineage>
</organism>
<evidence type="ECO:0000256" key="6">
    <source>
        <dbReference type="SAM" id="Phobius"/>
    </source>
</evidence>
<keyword evidence="3 6" id="KW-1133">Transmembrane helix</keyword>
<keyword evidence="4 6" id="KW-0472">Membrane</keyword>
<feature type="transmembrane region" description="Helical" evidence="6">
    <location>
        <begin position="317"/>
        <end position="339"/>
    </location>
</feature>
<keyword evidence="9" id="KW-1185">Reference proteome</keyword>
<sequence>MGLTHHQMEVLTIVERSASVLSTIGIATIIGTFCFSRQFRNPIQRIVFINAFYNIFDVTATFISLSGPEAGNSSRLCQFQGFLMQMFPLADVLWTLAMAIDVFLIVFYKYDTEDLHKLEIKYIAIITALVFIPAASFLFVHTKERGPMFGSVTIWCSISPHWVLFRILFFYGPIWLTIFIVIILYLLVGFEILKQRRFFKSLGNEFVTLDSIHNIQLDNTVVTTIEGNVPSPTYHPNPHDSGKDLAFDTSATASTSSKRPPTGAFDNQPPRRPPVSFRKYILMPLMFFFLLLAIWVAPTVNRVASFINPDFVSFPLYLAVGSMGSLRGFWNGVVFMVIGMKERKRKKNRGRIT</sequence>
<evidence type="ECO:0000313" key="8">
    <source>
        <dbReference type="EMBL" id="PMD45810.1"/>
    </source>
</evidence>
<name>A0A2J6S4W3_HYAVF</name>
<feature type="region of interest" description="Disordered" evidence="5">
    <location>
        <begin position="252"/>
        <end position="271"/>
    </location>
</feature>
<evidence type="ECO:0000313" key="9">
    <source>
        <dbReference type="Proteomes" id="UP000235786"/>
    </source>
</evidence>
<dbReference type="GO" id="GO:0005886">
    <property type="term" value="C:plasma membrane"/>
    <property type="evidence" value="ECO:0007669"/>
    <property type="project" value="TreeGrafter"/>
</dbReference>
<feature type="transmembrane region" description="Helical" evidence="6">
    <location>
        <begin position="280"/>
        <end position="297"/>
    </location>
</feature>
<protein>
    <submittedName>
        <fullName evidence="8">Putative cAMP receptor</fullName>
    </submittedName>
</protein>
<dbReference type="Pfam" id="PF05462">
    <property type="entry name" value="Dicty_CAR"/>
    <property type="match status" value="1"/>
</dbReference>
<dbReference type="SUPFAM" id="SSF81321">
    <property type="entry name" value="Family A G protein-coupled receptor-like"/>
    <property type="match status" value="1"/>
</dbReference>
<keyword evidence="2 6" id="KW-0812">Transmembrane</keyword>
<keyword evidence="8" id="KW-0675">Receptor</keyword>
<dbReference type="Gene3D" id="1.20.1070.10">
    <property type="entry name" value="Rhodopsin 7-helix transmembrane proteins"/>
    <property type="match status" value="1"/>
</dbReference>
<evidence type="ECO:0000259" key="7">
    <source>
        <dbReference type="PROSITE" id="PS50261"/>
    </source>
</evidence>
<dbReference type="AlphaFoldDB" id="A0A2J6S4W3"/>
<feature type="transmembrane region" description="Helical" evidence="6">
    <location>
        <begin position="162"/>
        <end position="188"/>
    </location>
</feature>
<dbReference type="GO" id="GO:0007189">
    <property type="term" value="P:adenylate cyclase-activating G protein-coupled receptor signaling pathway"/>
    <property type="evidence" value="ECO:0007669"/>
    <property type="project" value="TreeGrafter"/>
</dbReference>
<evidence type="ECO:0000256" key="2">
    <source>
        <dbReference type="ARBA" id="ARBA00022692"/>
    </source>
</evidence>
<dbReference type="PANTHER" id="PTHR23112">
    <property type="entry name" value="G PROTEIN-COUPLED RECEPTOR 157-RELATED"/>
    <property type="match status" value="1"/>
</dbReference>
<dbReference type="OrthoDB" id="18453at2759"/>
<evidence type="ECO:0000256" key="3">
    <source>
        <dbReference type="ARBA" id="ARBA00022989"/>
    </source>
</evidence>
<evidence type="ECO:0000256" key="1">
    <source>
        <dbReference type="ARBA" id="ARBA00004141"/>
    </source>
</evidence>
<feature type="transmembrane region" description="Helical" evidence="6">
    <location>
        <begin position="120"/>
        <end position="142"/>
    </location>
</feature>
<feature type="domain" description="G-protein coupled receptors family 2 profile 2" evidence="7">
    <location>
        <begin position="8"/>
        <end position="339"/>
    </location>
</feature>
<feature type="transmembrane region" description="Helical" evidence="6">
    <location>
        <begin position="86"/>
        <end position="108"/>
    </location>
</feature>
<feature type="transmembrane region" description="Helical" evidence="6">
    <location>
        <begin position="18"/>
        <end position="35"/>
    </location>
</feature>
<feature type="transmembrane region" description="Helical" evidence="6">
    <location>
        <begin position="47"/>
        <end position="66"/>
    </location>
</feature>
<proteinExistence type="predicted"/>
<dbReference type="PROSITE" id="PS50261">
    <property type="entry name" value="G_PROTEIN_RECEP_F2_4"/>
    <property type="match status" value="1"/>
</dbReference>
<dbReference type="EMBL" id="KZ613940">
    <property type="protein sequence ID" value="PMD45810.1"/>
    <property type="molecule type" value="Genomic_DNA"/>
</dbReference>